<name>A0A328B6G8_9CAUL</name>
<dbReference type="Pfam" id="PF09351">
    <property type="entry name" value="DUF1993"/>
    <property type="match status" value="1"/>
</dbReference>
<accession>A0A328B6G8</accession>
<dbReference type="PANTHER" id="PTHR36922">
    <property type="entry name" value="BLL2446 PROTEIN"/>
    <property type="match status" value="1"/>
</dbReference>
<comment type="caution">
    <text evidence="1">The sequence shown here is derived from an EMBL/GenBank/DDBJ whole genome shotgun (WGS) entry which is preliminary data.</text>
</comment>
<proteinExistence type="predicted"/>
<dbReference type="InterPro" id="IPR018531">
    <property type="entry name" value="DUF1993"/>
</dbReference>
<dbReference type="AlphaFoldDB" id="A0A328B6G8"/>
<organism evidence="1 2">
    <name type="scientific">Phenylobacterium hankyongense</name>
    <dbReference type="NCBI Taxonomy" id="1813876"/>
    <lineage>
        <taxon>Bacteria</taxon>
        <taxon>Pseudomonadati</taxon>
        <taxon>Pseudomonadota</taxon>
        <taxon>Alphaproteobacteria</taxon>
        <taxon>Caulobacterales</taxon>
        <taxon>Caulobacteraceae</taxon>
        <taxon>Phenylobacterium</taxon>
    </lineage>
</organism>
<dbReference type="OrthoDB" id="338237at2"/>
<dbReference type="EMBL" id="QFYP01000001">
    <property type="protein sequence ID" value="RAK61526.1"/>
    <property type="molecule type" value="Genomic_DNA"/>
</dbReference>
<protein>
    <submittedName>
        <fullName evidence="1">DUF1993 domain-containing protein</fullName>
    </submittedName>
</protein>
<sequence length="168" mass="18219">MKADLYSFVGIYSRNLDTLANILTKGAEFAAANGVSEAEMLDWRLADDMFPLRRQAQIVRDFAVQWPARAAGLPVPAALEGEPDLAQLRAAISEAKAALANLKPDQFEGRDEVPLTVNIGPMEPTLPAAQWILGFATTNFYFHLSMAYAILRAKGVPIGKIDLFAGGL</sequence>
<evidence type="ECO:0000313" key="1">
    <source>
        <dbReference type="EMBL" id="RAK61526.1"/>
    </source>
</evidence>
<dbReference type="SUPFAM" id="SSF109854">
    <property type="entry name" value="DinB/YfiT-like putative metalloenzymes"/>
    <property type="match status" value="1"/>
</dbReference>
<dbReference type="PANTHER" id="PTHR36922:SF1">
    <property type="entry name" value="DUF1993 DOMAIN-CONTAINING PROTEIN"/>
    <property type="match status" value="1"/>
</dbReference>
<dbReference type="InterPro" id="IPR034660">
    <property type="entry name" value="DinB/YfiT-like"/>
</dbReference>
<reference evidence="2" key="1">
    <citation type="submission" date="2018-05" db="EMBL/GenBank/DDBJ databases">
        <authorList>
            <person name="Li X."/>
        </authorList>
    </citation>
    <scope>NUCLEOTIDE SEQUENCE [LARGE SCALE GENOMIC DNA]</scope>
    <source>
        <strain evidence="2">HKS-05</strain>
    </source>
</reference>
<keyword evidence="2" id="KW-1185">Reference proteome</keyword>
<dbReference type="Proteomes" id="UP000249842">
    <property type="component" value="Unassembled WGS sequence"/>
</dbReference>
<dbReference type="Gene3D" id="1.20.120.450">
    <property type="entry name" value="dinb family like domain"/>
    <property type="match status" value="1"/>
</dbReference>
<gene>
    <name evidence="1" type="ORF">DJ021_17825</name>
</gene>
<evidence type="ECO:0000313" key="2">
    <source>
        <dbReference type="Proteomes" id="UP000249842"/>
    </source>
</evidence>
<dbReference type="RefSeq" id="WP_111458816.1">
    <property type="nucleotide sequence ID" value="NZ_QFYP01000001.1"/>
</dbReference>